<dbReference type="Pfam" id="PF00550">
    <property type="entry name" value="PP-binding"/>
    <property type="match status" value="1"/>
</dbReference>
<accession>A0ABW6X7B0</accession>
<proteinExistence type="predicted"/>
<dbReference type="InterPro" id="IPR009081">
    <property type="entry name" value="PP-bd_ACP"/>
</dbReference>
<dbReference type="Gene3D" id="1.10.1200.10">
    <property type="entry name" value="ACP-like"/>
    <property type="match status" value="1"/>
</dbReference>
<dbReference type="RefSeq" id="WP_387903753.1">
    <property type="nucleotide sequence ID" value="NZ_JBIBEG010000005.1"/>
</dbReference>
<sequence length="588" mass="63601">MTRKDLFEDILPLAPLQEGMLFHATYDEDALDVYTVRLSLGLEGPFDPEVFRDAVRALLVRRNNLRAGFLSENLSKPVQVVPREFGTPVHVHDLSGLDEDARRTRLAELTEADRAVRFDLTDPPLLRFTVVRLGERAWRLMFTCHHILLDGWSMPLVLGELFELYGRGGDAAGMPPVVPFKLYLAWLRKQDKQEGLAAWRAAFESLAGPTLVAPRADGTVDVLPRRLTLELTEEESAALAALARRLGITVNTMVQAAWGLQLARLTGAGDIVFGATVSGRPPEIEGVESIVGLFINTVPVRIRLDEAETLRSLLQRVQAEQSALLDHHYIGLTEIQRAAGHGELFDSLVAFESYPVDAESLGSLGDLTVTGVDGEDATHYPLTLIAVPGRRLQLRLGFQDGIIPEASVSTILGNLATVLRAVAAGSTEPVADVLRSITPPSGWVVPEAATPAGGGSSRALTATGGAAAAGRAPRTPHEEMLCGLFAEVLGVPSVSIDDNFFDLGGHSLLATRLVSRIRSAFDIELPVRALFDAQSVVALAERVVGSSVGGRVALVPMVRPVRVPLSFAQRRLWFLNRMEGPSGTYNIP</sequence>
<keyword evidence="3" id="KW-0597">Phosphoprotein</keyword>
<dbReference type="InterPro" id="IPR001242">
    <property type="entry name" value="Condensation_dom"/>
</dbReference>
<dbReference type="Proteomes" id="UP001602322">
    <property type="component" value="Unassembled WGS sequence"/>
</dbReference>
<dbReference type="Gene3D" id="3.30.559.10">
    <property type="entry name" value="Chloramphenicol acetyltransferase-like domain"/>
    <property type="match status" value="2"/>
</dbReference>
<dbReference type="SUPFAM" id="SSF52777">
    <property type="entry name" value="CoA-dependent acyltransferases"/>
    <property type="match status" value="2"/>
</dbReference>
<feature type="non-terminal residue" evidence="5">
    <location>
        <position position="588"/>
    </location>
</feature>
<dbReference type="SUPFAM" id="SSF47336">
    <property type="entry name" value="ACP-like"/>
    <property type="match status" value="1"/>
</dbReference>
<dbReference type="EMBL" id="JBIBEG010000005">
    <property type="protein sequence ID" value="MFF5897959.1"/>
    <property type="molecule type" value="Genomic_DNA"/>
</dbReference>
<dbReference type="PANTHER" id="PTHR45527:SF1">
    <property type="entry name" value="FATTY ACID SYNTHASE"/>
    <property type="match status" value="1"/>
</dbReference>
<gene>
    <name evidence="5" type="ORF">ACFY8O_18770</name>
</gene>
<reference evidence="5 6" key="1">
    <citation type="submission" date="2024-10" db="EMBL/GenBank/DDBJ databases">
        <title>The Natural Products Discovery Center: Release of the First 8490 Sequenced Strains for Exploring Actinobacteria Biosynthetic Diversity.</title>
        <authorList>
            <person name="Kalkreuter E."/>
            <person name="Kautsar S.A."/>
            <person name="Yang D."/>
            <person name="Bader C.D."/>
            <person name="Teijaro C.N."/>
            <person name="Fluegel L."/>
            <person name="Davis C.M."/>
            <person name="Simpson J.R."/>
            <person name="Lauterbach L."/>
            <person name="Steele A.D."/>
            <person name="Gui C."/>
            <person name="Meng S."/>
            <person name="Li G."/>
            <person name="Viehrig K."/>
            <person name="Ye F."/>
            <person name="Su P."/>
            <person name="Kiefer A.F."/>
            <person name="Nichols A."/>
            <person name="Cepeda A.J."/>
            <person name="Yan W."/>
            <person name="Fan B."/>
            <person name="Jiang Y."/>
            <person name="Adhikari A."/>
            <person name="Zheng C.-J."/>
            <person name="Schuster L."/>
            <person name="Cowan T.M."/>
            <person name="Smanski M.J."/>
            <person name="Chevrette M.G."/>
            <person name="De Carvalho L.P.S."/>
            <person name="Shen B."/>
        </authorList>
    </citation>
    <scope>NUCLEOTIDE SEQUENCE [LARGE SCALE GENOMIC DNA]</scope>
    <source>
        <strain evidence="5 6">NPDC012540</strain>
    </source>
</reference>
<dbReference type="PROSITE" id="PS00012">
    <property type="entry name" value="PHOSPHOPANTETHEINE"/>
    <property type="match status" value="1"/>
</dbReference>
<feature type="domain" description="Carrier" evidence="4">
    <location>
        <begin position="472"/>
        <end position="547"/>
    </location>
</feature>
<keyword evidence="6" id="KW-1185">Reference proteome</keyword>
<comment type="caution">
    <text evidence="5">The sequence shown here is derived from an EMBL/GenBank/DDBJ whole genome shotgun (WGS) entry which is preliminary data.</text>
</comment>
<name>A0ABW6X7B0_9ACTN</name>
<evidence type="ECO:0000256" key="1">
    <source>
        <dbReference type="ARBA" id="ARBA00001957"/>
    </source>
</evidence>
<dbReference type="Pfam" id="PF00668">
    <property type="entry name" value="Condensation"/>
    <property type="match status" value="1"/>
</dbReference>
<dbReference type="Gene3D" id="3.30.559.30">
    <property type="entry name" value="Nonribosomal peptide synthetase, condensation domain"/>
    <property type="match status" value="1"/>
</dbReference>
<dbReference type="SMART" id="SM00823">
    <property type="entry name" value="PKS_PP"/>
    <property type="match status" value="1"/>
</dbReference>
<dbReference type="CDD" id="cd19543">
    <property type="entry name" value="DCL_NRPS"/>
    <property type="match status" value="1"/>
</dbReference>
<dbReference type="PANTHER" id="PTHR45527">
    <property type="entry name" value="NONRIBOSOMAL PEPTIDE SYNTHETASE"/>
    <property type="match status" value="1"/>
</dbReference>
<evidence type="ECO:0000313" key="5">
    <source>
        <dbReference type="EMBL" id="MFF5897959.1"/>
    </source>
</evidence>
<evidence type="ECO:0000256" key="2">
    <source>
        <dbReference type="ARBA" id="ARBA00022450"/>
    </source>
</evidence>
<dbReference type="PROSITE" id="PS50075">
    <property type="entry name" value="CARRIER"/>
    <property type="match status" value="1"/>
</dbReference>
<evidence type="ECO:0000256" key="3">
    <source>
        <dbReference type="ARBA" id="ARBA00022553"/>
    </source>
</evidence>
<dbReference type="InterPro" id="IPR020806">
    <property type="entry name" value="PKS_PP-bd"/>
</dbReference>
<organism evidence="5 6">
    <name type="scientific">Streptomyces argenteolus</name>
    <dbReference type="NCBI Taxonomy" id="67274"/>
    <lineage>
        <taxon>Bacteria</taxon>
        <taxon>Bacillati</taxon>
        <taxon>Actinomycetota</taxon>
        <taxon>Actinomycetes</taxon>
        <taxon>Kitasatosporales</taxon>
        <taxon>Streptomycetaceae</taxon>
        <taxon>Streptomyces</taxon>
    </lineage>
</organism>
<dbReference type="InterPro" id="IPR036736">
    <property type="entry name" value="ACP-like_sf"/>
</dbReference>
<dbReference type="InterPro" id="IPR023213">
    <property type="entry name" value="CAT-like_dom_sf"/>
</dbReference>
<dbReference type="InterPro" id="IPR006162">
    <property type="entry name" value="Ppantetheine_attach_site"/>
</dbReference>
<evidence type="ECO:0000259" key="4">
    <source>
        <dbReference type="PROSITE" id="PS50075"/>
    </source>
</evidence>
<keyword evidence="2" id="KW-0596">Phosphopantetheine</keyword>
<evidence type="ECO:0000313" key="6">
    <source>
        <dbReference type="Proteomes" id="UP001602322"/>
    </source>
</evidence>
<comment type="cofactor">
    <cofactor evidence="1">
        <name>pantetheine 4'-phosphate</name>
        <dbReference type="ChEBI" id="CHEBI:47942"/>
    </cofactor>
</comment>
<protein>
    <submittedName>
        <fullName evidence="5">Condensation domain-containing protein</fullName>
    </submittedName>
</protein>